<dbReference type="InterPro" id="IPR023365">
    <property type="entry name" value="Sortase_dom-sf"/>
</dbReference>
<dbReference type="Proteomes" id="UP001438008">
    <property type="component" value="Unassembled WGS sequence"/>
</dbReference>
<name>A0ABV1FDN1_9FIRM</name>
<dbReference type="EMBL" id="JBBMFE010000002">
    <property type="protein sequence ID" value="MEQ2471457.1"/>
    <property type="molecule type" value="Genomic_DNA"/>
</dbReference>
<dbReference type="Gene3D" id="2.40.260.10">
    <property type="entry name" value="Sortase"/>
    <property type="match status" value="1"/>
</dbReference>
<dbReference type="SUPFAM" id="SSF63817">
    <property type="entry name" value="Sortase"/>
    <property type="match status" value="1"/>
</dbReference>
<accession>A0ABV1FDN1</accession>
<gene>
    <name evidence="2" type="ORF">WMO29_02930</name>
</gene>
<dbReference type="RefSeq" id="WP_349163693.1">
    <property type="nucleotide sequence ID" value="NZ_JBBMFE010000002.1"/>
</dbReference>
<evidence type="ECO:0000313" key="2">
    <source>
        <dbReference type="EMBL" id="MEQ2471457.1"/>
    </source>
</evidence>
<sequence>MTVGQIAMRTGIAAVSAAEKEEIPHSDAPHLENTIDFSALQEKNADIYAWIQIPGTLVDYPVLQHSTDRLYYLNHTIDGTAGLPGSIYSEAIHPKDFSAPMTVLYGHNMRNDTMFGSLHDYEDPDKLTDAPYVYIYLPDKTLIYQIFAAVRFSDTYLPDYCDYEKESDFMTFVKVLCSSPGNINETVEVPYGSRLLMMSTCIGNAPNNRFLVGAVLIDEYEK</sequence>
<dbReference type="CDD" id="cd05826">
    <property type="entry name" value="Sortase_B"/>
    <property type="match status" value="1"/>
</dbReference>
<keyword evidence="3" id="KW-1185">Reference proteome</keyword>
<organism evidence="2 3">
    <name type="scientific">Laedolimicola intestinihominis</name>
    <dbReference type="NCBI Taxonomy" id="3133166"/>
    <lineage>
        <taxon>Bacteria</taxon>
        <taxon>Bacillati</taxon>
        <taxon>Bacillota</taxon>
        <taxon>Clostridia</taxon>
        <taxon>Lachnospirales</taxon>
        <taxon>Lachnospiraceae</taxon>
        <taxon>Laedolimicola</taxon>
    </lineage>
</organism>
<reference evidence="2 3" key="1">
    <citation type="submission" date="2024-03" db="EMBL/GenBank/DDBJ databases">
        <title>Human intestinal bacterial collection.</title>
        <authorList>
            <person name="Pauvert C."/>
            <person name="Hitch T.C.A."/>
            <person name="Clavel T."/>
        </authorList>
    </citation>
    <scope>NUCLEOTIDE SEQUENCE [LARGE SCALE GENOMIC DNA]</scope>
    <source>
        <strain evidence="2 3">CLA-AA-H132</strain>
    </source>
</reference>
<keyword evidence="1" id="KW-0378">Hydrolase</keyword>
<evidence type="ECO:0000313" key="3">
    <source>
        <dbReference type="Proteomes" id="UP001438008"/>
    </source>
</evidence>
<dbReference type="InterPro" id="IPR005754">
    <property type="entry name" value="Sortase"/>
</dbReference>
<comment type="caution">
    <text evidence="2">The sequence shown here is derived from an EMBL/GenBank/DDBJ whole genome shotgun (WGS) entry which is preliminary data.</text>
</comment>
<protein>
    <submittedName>
        <fullName evidence="2">Class B sortase</fullName>
    </submittedName>
</protein>
<evidence type="ECO:0000256" key="1">
    <source>
        <dbReference type="ARBA" id="ARBA00022801"/>
    </source>
</evidence>
<dbReference type="Pfam" id="PF04203">
    <property type="entry name" value="Sortase"/>
    <property type="match status" value="1"/>
</dbReference>
<proteinExistence type="predicted"/>
<dbReference type="InterPro" id="IPR009835">
    <property type="entry name" value="SrtB"/>
</dbReference>